<feature type="transmembrane region" description="Helical" evidence="1">
    <location>
        <begin position="81"/>
        <end position="102"/>
    </location>
</feature>
<name>A0A367JMQ9_RHIAZ</name>
<dbReference type="EMBL" id="PJQL01001002">
    <property type="protein sequence ID" value="RCH91222.1"/>
    <property type="molecule type" value="Genomic_DNA"/>
</dbReference>
<evidence type="ECO:0000313" key="2">
    <source>
        <dbReference type="EMBL" id="RCH91222.1"/>
    </source>
</evidence>
<keyword evidence="1" id="KW-1133">Transmembrane helix</keyword>
<evidence type="ECO:0000313" key="3">
    <source>
        <dbReference type="Proteomes" id="UP000252139"/>
    </source>
</evidence>
<organism evidence="2 3">
    <name type="scientific">Rhizopus azygosporus</name>
    <name type="common">Rhizopus microsporus var. azygosporus</name>
    <dbReference type="NCBI Taxonomy" id="86630"/>
    <lineage>
        <taxon>Eukaryota</taxon>
        <taxon>Fungi</taxon>
        <taxon>Fungi incertae sedis</taxon>
        <taxon>Mucoromycota</taxon>
        <taxon>Mucoromycotina</taxon>
        <taxon>Mucoromycetes</taxon>
        <taxon>Mucorales</taxon>
        <taxon>Mucorineae</taxon>
        <taxon>Rhizopodaceae</taxon>
        <taxon>Rhizopus</taxon>
    </lineage>
</organism>
<accession>A0A367JMQ9</accession>
<reference evidence="2 3" key="1">
    <citation type="journal article" date="2018" name="G3 (Bethesda)">
        <title>Phylogenetic and Phylogenomic Definition of Rhizopus Species.</title>
        <authorList>
            <person name="Gryganskyi A.P."/>
            <person name="Golan J."/>
            <person name="Dolatabadi S."/>
            <person name="Mondo S."/>
            <person name="Robb S."/>
            <person name="Idnurm A."/>
            <person name="Muszewska A."/>
            <person name="Steczkiewicz K."/>
            <person name="Masonjones S."/>
            <person name="Liao H.L."/>
            <person name="Gajdeczka M.T."/>
            <person name="Anike F."/>
            <person name="Vuek A."/>
            <person name="Anishchenko I.M."/>
            <person name="Voigt K."/>
            <person name="de Hoog G.S."/>
            <person name="Smith M.E."/>
            <person name="Heitman J."/>
            <person name="Vilgalys R."/>
            <person name="Stajich J.E."/>
        </authorList>
    </citation>
    <scope>NUCLEOTIDE SEQUENCE [LARGE SCALE GENOMIC DNA]</scope>
    <source>
        <strain evidence="2 3">CBS 357.93</strain>
    </source>
</reference>
<evidence type="ECO:0000256" key="1">
    <source>
        <dbReference type="SAM" id="Phobius"/>
    </source>
</evidence>
<keyword evidence="1" id="KW-0472">Membrane</keyword>
<sequence>MPNTLTRVDITRWFEKYIGWSFWCRVIAICLNLWFMWKISVDLYTQSTRATGETVVAILIDCVVFLCLMTDFLTLTATPPTVLNLFWTPGIATFLSITNNFTSALSKCLYNREINIMLCTQSNNLVNSVEPSGLVTELCRLSTAVQYLDIMVSGLRDYLLCALYMFTAHFNHLALVSSAVGVQQTVERVPMNDQRNCILPG</sequence>
<feature type="transmembrane region" description="Helical" evidence="1">
    <location>
        <begin position="17"/>
        <end position="35"/>
    </location>
</feature>
<protein>
    <submittedName>
        <fullName evidence="2">Uncharacterized protein</fullName>
    </submittedName>
</protein>
<dbReference type="OrthoDB" id="10280151at2759"/>
<feature type="transmembrane region" description="Helical" evidence="1">
    <location>
        <begin position="55"/>
        <end position="75"/>
    </location>
</feature>
<proteinExistence type="predicted"/>
<dbReference type="AlphaFoldDB" id="A0A367JMQ9"/>
<gene>
    <name evidence="2" type="ORF">CU097_002778</name>
</gene>
<keyword evidence="3" id="KW-1185">Reference proteome</keyword>
<comment type="caution">
    <text evidence="2">The sequence shown here is derived from an EMBL/GenBank/DDBJ whole genome shotgun (WGS) entry which is preliminary data.</text>
</comment>
<keyword evidence="1" id="KW-0812">Transmembrane</keyword>
<dbReference type="Proteomes" id="UP000252139">
    <property type="component" value="Unassembled WGS sequence"/>
</dbReference>